<name>A0ABR1RRW2_9PEZI</name>
<feature type="transmembrane region" description="Helical" evidence="6">
    <location>
        <begin position="123"/>
        <end position="152"/>
    </location>
</feature>
<comment type="similarity">
    <text evidence="5">Belongs to the SAT4 family.</text>
</comment>
<feature type="transmembrane region" description="Helical" evidence="6">
    <location>
        <begin position="244"/>
        <end position="264"/>
    </location>
</feature>
<proteinExistence type="inferred from homology"/>
<dbReference type="Pfam" id="PF20684">
    <property type="entry name" value="Fung_rhodopsin"/>
    <property type="match status" value="1"/>
</dbReference>
<dbReference type="InterPro" id="IPR052337">
    <property type="entry name" value="SAT4-like"/>
</dbReference>
<comment type="subcellular location">
    <subcellularLocation>
        <location evidence="1">Membrane</location>
        <topology evidence="1">Multi-pass membrane protein</topology>
    </subcellularLocation>
</comment>
<gene>
    <name evidence="8" type="ORF">PG993_014040</name>
</gene>
<feature type="domain" description="Rhodopsin" evidence="7">
    <location>
        <begin position="28"/>
        <end position="269"/>
    </location>
</feature>
<keyword evidence="2 6" id="KW-0812">Transmembrane</keyword>
<evidence type="ECO:0000259" key="7">
    <source>
        <dbReference type="Pfam" id="PF20684"/>
    </source>
</evidence>
<dbReference type="InterPro" id="IPR049326">
    <property type="entry name" value="Rhodopsin_dom_fungi"/>
</dbReference>
<evidence type="ECO:0000256" key="3">
    <source>
        <dbReference type="ARBA" id="ARBA00022989"/>
    </source>
</evidence>
<keyword evidence="9" id="KW-1185">Reference proteome</keyword>
<evidence type="ECO:0000313" key="9">
    <source>
        <dbReference type="Proteomes" id="UP001444661"/>
    </source>
</evidence>
<reference evidence="8 9" key="1">
    <citation type="submission" date="2023-01" db="EMBL/GenBank/DDBJ databases">
        <title>Analysis of 21 Apiospora genomes using comparative genomics revels a genus with tremendous synthesis potential of carbohydrate active enzymes and secondary metabolites.</title>
        <authorList>
            <person name="Sorensen T."/>
        </authorList>
    </citation>
    <scope>NUCLEOTIDE SEQUENCE [LARGE SCALE GENOMIC DNA]</scope>
    <source>
        <strain evidence="8 9">CBS 33761</strain>
    </source>
</reference>
<feature type="transmembrane region" description="Helical" evidence="6">
    <location>
        <begin position="172"/>
        <end position="196"/>
    </location>
</feature>
<feature type="transmembrane region" description="Helical" evidence="6">
    <location>
        <begin position="12"/>
        <end position="28"/>
    </location>
</feature>
<keyword evidence="4 6" id="KW-0472">Membrane</keyword>
<dbReference type="EMBL" id="JAQQWK010000013">
    <property type="protein sequence ID" value="KAK8017714.1"/>
    <property type="molecule type" value="Genomic_DNA"/>
</dbReference>
<dbReference type="Proteomes" id="UP001444661">
    <property type="component" value="Unassembled WGS sequence"/>
</dbReference>
<feature type="transmembrane region" description="Helical" evidence="6">
    <location>
        <begin position="48"/>
        <end position="67"/>
    </location>
</feature>
<feature type="transmembrane region" description="Helical" evidence="6">
    <location>
        <begin position="87"/>
        <end position="111"/>
    </location>
</feature>
<evidence type="ECO:0000256" key="2">
    <source>
        <dbReference type="ARBA" id="ARBA00022692"/>
    </source>
</evidence>
<evidence type="ECO:0000313" key="8">
    <source>
        <dbReference type="EMBL" id="KAK8017714.1"/>
    </source>
</evidence>
<protein>
    <recommendedName>
        <fullName evidence="7">Rhodopsin domain-containing protein</fullName>
    </recommendedName>
</protein>
<evidence type="ECO:0000256" key="6">
    <source>
        <dbReference type="SAM" id="Phobius"/>
    </source>
</evidence>
<evidence type="ECO:0000256" key="1">
    <source>
        <dbReference type="ARBA" id="ARBA00004141"/>
    </source>
</evidence>
<comment type="caution">
    <text evidence="8">The sequence shown here is derived from an EMBL/GenBank/DDBJ whole genome shotgun (WGS) entry which is preliminary data.</text>
</comment>
<sequence length="397" mass="43664">MDPGENRGPQLLAVVITFLIIATAANVMRCYTRIGVVKAFGVDDWTMLIAYIFFALFCACTIAGVHYGTGRHEGALLGPNRTRARQFWWLCYIWYGATMMFSKISIGVFILRVTANRFHAWTVWAITVSAAGGCGVFILVTMFQCVPVNAFWEDPQGAGRRSCIDGRVMRDLAYFYSAATLLVDLIFVVLPLWIVWQLKMSLKTKLGLSALICTGLVASVGVAVRFAYLDGYTQPDFLFDTSDVAIWSTVEIGLAVTAGSLATLKPLCRLMYRKACSRTTCATKGSYTVAALSSPISPTVVLEMRSPTPAALRPSSSPSTKTSFRGTMLTSAASGLWNPDRGGHRDCPRITGEILERYEVPVRLSSIAPTVPRLSSGAWRFSREDMDDLEKSFTDNR</sequence>
<dbReference type="PANTHER" id="PTHR33048">
    <property type="entry name" value="PTH11-LIKE INTEGRAL MEMBRANE PROTEIN (AFU_ORTHOLOGUE AFUA_5G11245)"/>
    <property type="match status" value="1"/>
</dbReference>
<organism evidence="8 9">
    <name type="scientific">Apiospora rasikravindrae</name>
    <dbReference type="NCBI Taxonomy" id="990691"/>
    <lineage>
        <taxon>Eukaryota</taxon>
        <taxon>Fungi</taxon>
        <taxon>Dikarya</taxon>
        <taxon>Ascomycota</taxon>
        <taxon>Pezizomycotina</taxon>
        <taxon>Sordariomycetes</taxon>
        <taxon>Xylariomycetidae</taxon>
        <taxon>Amphisphaeriales</taxon>
        <taxon>Apiosporaceae</taxon>
        <taxon>Apiospora</taxon>
    </lineage>
</organism>
<evidence type="ECO:0000256" key="4">
    <source>
        <dbReference type="ARBA" id="ARBA00023136"/>
    </source>
</evidence>
<accession>A0ABR1RRW2</accession>
<dbReference type="PANTHER" id="PTHR33048:SF96">
    <property type="entry name" value="INTEGRAL MEMBRANE PROTEIN"/>
    <property type="match status" value="1"/>
</dbReference>
<keyword evidence="3 6" id="KW-1133">Transmembrane helix</keyword>
<evidence type="ECO:0000256" key="5">
    <source>
        <dbReference type="ARBA" id="ARBA00038359"/>
    </source>
</evidence>
<feature type="transmembrane region" description="Helical" evidence="6">
    <location>
        <begin position="208"/>
        <end position="228"/>
    </location>
</feature>